<gene>
    <name evidence="1" type="ORF">Vspart_00029</name>
</gene>
<reference evidence="1 2" key="1">
    <citation type="journal article" date="2020" name="J. Nat. Prod.">
        <title>Genomics-Metabolomics Profiling Disclosed Marine Vibrio spartinae 3.6 as a Producer of a New Branched Side Chain Prodigiosin.</title>
        <authorList>
            <person name="Vitale G.A."/>
            <person name="Sciarretta M."/>
            <person name="Palma Esposito F."/>
            <person name="January G.G."/>
            <person name="Giaccio M."/>
            <person name="Bunk B."/>
            <person name="Sproer C."/>
            <person name="Bajerski F."/>
            <person name="Power D."/>
            <person name="Festa C."/>
            <person name="Monti M.C."/>
            <person name="D'Auria M.V."/>
            <person name="de Pascale D."/>
        </authorList>
    </citation>
    <scope>NUCLEOTIDE SEQUENCE [LARGE SCALE GENOMIC DNA]</scope>
    <source>
        <strain evidence="1 2">3.6</strain>
    </source>
</reference>
<keyword evidence="2" id="KW-1185">Reference proteome</keyword>
<sequence length="98" mass="10910">MAGSPVLINEQNGQWQRIEKDQRHLLRYSIAAGGTDNDMIALLLQMPLYLWPATQKEAPEATCHLLYTTYGNTEGMMNLQVVDAETNAKSTRTVTVTA</sequence>
<evidence type="ECO:0000313" key="2">
    <source>
        <dbReference type="Proteomes" id="UP000515264"/>
    </source>
</evidence>
<dbReference type="RefSeq" id="WP_182287983.1">
    <property type="nucleotide sequence ID" value="NZ_CP046268.1"/>
</dbReference>
<dbReference type="EMBL" id="CP046268">
    <property type="protein sequence ID" value="QMV12837.1"/>
    <property type="molecule type" value="Genomic_DNA"/>
</dbReference>
<dbReference type="Proteomes" id="UP000515264">
    <property type="component" value="Chromosome 1"/>
</dbReference>
<accession>A0ABX6QV08</accession>
<evidence type="ECO:0000313" key="1">
    <source>
        <dbReference type="EMBL" id="QMV12837.1"/>
    </source>
</evidence>
<proteinExistence type="predicted"/>
<organism evidence="1 2">
    <name type="scientific">Vibrio spartinae</name>
    <dbReference type="NCBI Taxonomy" id="1918945"/>
    <lineage>
        <taxon>Bacteria</taxon>
        <taxon>Pseudomonadati</taxon>
        <taxon>Pseudomonadota</taxon>
        <taxon>Gammaproteobacteria</taxon>
        <taxon>Vibrionales</taxon>
        <taxon>Vibrionaceae</taxon>
        <taxon>Vibrio</taxon>
    </lineage>
</organism>
<protein>
    <submittedName>
        <fullName evidence="1">Uncharacterized protein</fullName>
    </submittedName>
</protein>
<name>A0ABX6QV08_9VIBR</name>